<dbReference type="SUPFAM" id="SSF56925">
    <property type="entry name" value="OMPA-like"/>
    <property type="match status" value="1"/>
</dbReference>
<feature type="domain" description="Outer membrane protein beta-barrel" evidence="3">
    <location>
        <begin position="42"/>
        <end position="208"/>
    </location>
</feature>
<organism evidence="4 5">
    <name type="scientific">Paracoccus solventivorans</name>
    <dbReference type="NCBI Taxonomy" id="53463"/>
    <lineage>
        <taxon>Bacteria</taxon>
        <taxon>Pseudomonadati</taxon>
        <taxon>Pseudomonadota</taxon>
        <taxon>Alphaproteobacteria</taxon>
        <taxon>Rhodobacterales</taxon>
        <taxon>Paracoccaceae</taxon>
        <taxon>Paracoccus</taxon>
    </lineage>
</organism>
<accession>A0A832PMW6</accession>
<dbReference type="InterPro" id="IPR011250">
    <property type="entry name" value="OMP/PagP_B-barrel"/>
</dbReference>
<protein>
    <submittedName>
        <fullName evidence="4">Porin family protein</fullName>
    </submittedName>
</protein>
<dbReference type="InterPro" id="IPR027385">
    <property type="entry name" value="Beta-barrel_OMP"/>
</dbReference>
<proteinExistence type="predicted"/>
<feature type="chain" id="PRO_5032585058" evidence="2">
    <location>
        <begin position="25"/>
        <end position="208"/>
    </location>
</feature>
<keyword evidence="1 2" id="KW-0732">Signal</keyword>
<comment type="caution">
    <text evidence="4">The sequence shown here is derived from an EMBL/GenBank/DDBJ whole genome shotgun (WGS) entry which is preliminary data.</text>
</comment>
<evidence type="ECO:0000256" key="1">
    <source>
        <dbReference type="ARBA" id="ARBA00022729"/>
    </source>
</evidence>
<dbReference type="AlphaFoldDB" id="A0A832PMW6"/>
<dbReference type="Gene3D" id="2.40.160.20">
    <property type="match status" value="1"/>
</dbReference>
<evidence type="ECO:0000313" key="4">
    <source>
        <dbReference type="EMBL" id="HHW34643.1"/>
    </source>
</evidence>
<dbReference type="RefSeq" id="WP_303730655.1">
    <property type="nucleotide sequence ID" value="NZ_DULP01000166.1"/>
</dbReference>
<sequence>MENKLNHATLLAALICGSATTALAGGYTAPVVESEPSVAVVPATADWTGFYGGVQLGGAELSLQEPGLDAHLGLEGRHYGLHVGYLRDYGQFVAGGELSYDKLDDFDVGFGGPGDFDGNVIRAKLLAGYDSGKFLPYAAVSFARMELESGGISLDDTGFGFGVGAKFLATPRVMLGVEWMTNEFEFEAVEDSVDFDLGTVSLSASYRF</sequence>
<feature type="signal peptide" evidence="2">
    <location>
        <begin position="1"/>
        <end position="24"/>
    </location>
</feature>
<dbReference type="EMBL" id="DULP01000166">
    <property type="protein sequence ID" value="HHW34643.1"/>
    <property type="molecule type" value="Genomic_DNA"/>
</dbReference>
<evidence type="ECO:0000259" key="3">
    <source>
        <dbReference type="Pfam" id="PF13505"/>
    </source>
</evidence>
<gene>
    <name evidence="4" type="ORF">GXX24_10965</name>
</gene>
<dbReference type="Pfam" id="PF13505">
    <property type="entry name" value="OMP_b-brl"/>
    <property type="match status" value="1"/>
</dbReference>
<evidence type="ECO:0000256" key="2">
    <source>
        <dbReference type="SAM" id="SignalP"/>
    </source>
</evidence>
<evidence type="ECO:0000313" key="5">
    <source>
        <dbReference type="Proteomes" id="UP000580830"/>
    </source>
</evidence>
<name>A0A832PMW6_9RHOB</name>
<reference evidence="4 5" key="1">
    <citation type="journal article" date="2020" name="Biotechnol. Biofuels">
        <title>New insights from the biogas microbiome by comprehensive genome-resolved metagenomics of nearly 1600 species originating from multiple anaerobic digesters.</title>
        <authorList>
            <person name="Campanaro S."/>
            <person name="Treu L."/>
            <person name="Rodriguez-R L.M."/>
            <person name="Kovalovszki A."/>
            <person name="Ziels R.M."/>
            <person name="Maus I."/>
            <person name="Zhu X."/>
            <person name="Kougias P.G."/>
            <person name="Basile A."/>
            <person name="Luo G."/>
            <person name="Schluter A."/>
            <person name="Konstantinidis K.T."/>
            <person name="Angelidaki I."/>
        </authorList>
    </citation>
    <scope>NUCLEOTIDE SEQUENCE [LARGE SCALE GENOMIC DNA]</scope>
    <source>
        <strain evidence="4">AS04akNAM_125</strain>
    </source>
</reference>
<dbReference type="Proteomes" id="UP000580830">
    <property type="component" value="Unassembled WGS sequence"/>
</dbReference>